<comment type="caution">
    <text evidence="2">The sequence shown here is derived from an EMBL/GenBank/DDBJ whole genome shotgun (WGS) entry which is preliminary data.</text>
</comment>
<organism evidence="2 3">
    <name type="scientific">Colocasia esculenta</name>
    <name type="common">Wild taro</name>
    <name type="synonym">Arum esculentum</name>
    <dbReference type="NCBI Taxonomy" id="4460"/>
    <lineage>
        <taxon>Eukaryota</taxon>
        <taxon>Viridiplantae</taxon>
        <taxon>Streptophyta</taxon>
        <taxon>Embryophyta</taxon>
        <taxon>Tracheophyta</taxon>
        <taxon>Spermatophyta</taxon>
        <taxon>Magnoliopsida</taxon>
        <taxon>Liliopsida</taxon>
        <taxon>Araceae</taxon>
        <taxon>Aroideae</taxon>
        <taxon>Colocasieae</taxon>
        <taxon>Colocasia</taxon>
    </lineage>
</organism>
<feature type="region of interest" description="Disordered" evidence="1">
    <location>
        <begin position="1"/>
        <end position="41"/>
    </location>
</feature>
<accession>A0A843V7I4</accession>
<name>A0A843V7I4_COLES</name>
<feature type="compositionally biased region" description="Basic residues" evidence="1">
    <location>
        <begin position="30"/>
        <end position="41"/>
    </location>
</feature>
<keyword evidence="3" id="KW-1185">Reference proteome</keyword>
<evidence type="ECO:0000313" key="3">
    <source>
        <dbReference type="Proteomes" id="UP000652761"/>
    </source>
</evidence>
<gene>
    <name evidence="2" type="ORF">Taro_024913</name>
</gene>
<evidence type="ECO:0000313" key="2">
    <source>
        <dbReference type="EMBL" id="MQL92291.1"/>
    </source>
</evidence>
<proteinExistence type="predicted"/>
<reference evidence="2" key="1">
    <citation type="submission" date="2017-07" db="EMBL/GenBank/DDBJ databases">
        <title>Taro Niue Genome Assembly and Annotation.</title>
        <authorList>
            <person name="Atibalentja N."/>
            <person name="Keating K."/>
            <person name="Fields C.J."/>
        </authorList>
    </citation>
    <scope>NUCLEOTIDE SEQUENCE</scope>
    <source>
        <strain evidence="2">Niue_2</strain>
        <tissue evidence="2">Leaf</tissue>
    </source>
</reference>
<dbReference type="AlphaFoldDB" id="A0A843V7I4"/>
<protein>
    <submittedName>
        <fullName evidence="2">Uncharacterized protein</fullName>
    </submittedName>
</protein>
<dbReference type="Proteomes" id="UP000652761">
    <property type="component" value="Unassembled WGS sequence"/>
</dbReference>
<sequence length="192" mass="21303">MQEKAKSILEEGRKSGKKESAFRGAEQRRQGKKKEKKKRRSSTVPCSLLSVAMLPQGLRCAVRLVGVFWRVFPERCLGGSGGGSPRTCLRCFCSSAYCSVFSDGPCCWPFGLCVLVKVLPRIAPLLILAEVHPRSARCSFWATIVFPLWFEVCRLVGVNSGEVLPRRLLALLVEVLHRAALCCFGRRCSLSL</sequence>
<evidence type="ECO:0000256" key="1">
    <source>
        <dbReference type="SAM" id="MobiDB-lite"/>
    </source>
</evidence>
<dbReference type="EMBL" id="NMUH01001433">
    <property type="protein sequence ID" value="MQL92291.1"/>
    <property type="molecule type" value="Genomic_DNA"/>
</dbReference>
<feature type="compositionally biased region" description="Basic and acidic residues" evidence="1">
    <location>
        <begin position="1"/>
        <end position="29"/>
    </location>
</feature>